<organism evidence="1">
    <name type="scientific">Culicoides sonorensis</name>
    <name type="common">Biting midge</name>
    <dbReference type="NCBI Taxonomy" id="179676"/>
    <lineage>
        <taxon>Eukaryota</taxon>
        <taxon>Metazoa</taxon>
        <taxon>Ecdysozoa</taxon>
        <taxon>Arthropoda</taxon>
        <taxon>Hexapoda</taxon>
        <taxon>Insecta</taxon>
        <taxon>Pterygota</taxon>
        <taxon>Neoptera</taxon>
        <taxon>Endopterygota</taxon>
        <taxon>Diptera</taxon>
        <taxon>Nematocera</taxon>
        <taxon>Chironomoidea</taxon>
        <taxon>Ceratopogonidae</taxon>
        <taxon>Ceratopogoninae</taxon>
        <taxon>Culicoides</taxon>
        <taxon>Monoculicoides</taxon>
    </lineage>
</organism>
<dbReference type="VEuPathDB" id="VectorBase:CSON002577"/>
<reference evidence="1" key="1">
    <citation type="submission" date="2018-07" db="EMBL/GenBank/DDBJ databases">
        <authorList>
            <person name="Quirk P.G."/>
            <person name="Krulwich T.A."/>
        </authorList>
    </citation>
    <scope>NUCLEOTIDE SEQUENCE</scope>
</reference>
<dbReference type="EMBL" id="UFQT01001426">
    <property type="protein sequence ID" value="SSX30520.1"/>
    <property type="molecule type" value="Genomic_DNA"/>
</dbReference>
<gene>
    <name evidence="1" type="primary">CSON002577</name>
</gene>
<evidence type="ECO:0000313" key="1">
    <source>
        <dbReference type="EMBL" id="SSX30520.1"/>
    </source>
</evidence>
<name>A0A336MKS3_CULSO</name>
<accession>A0A336MKS3</accession>
<dbReference type="AlphaFoldDB" id="A0A336MKS3"/>
<sequence length="202" mass="23378">MSFNETLLLDDPELIDLINEANAAVDKLNLVTAKEDYEKKCHIIFTELEKDLAAWSKHINTYLEKPMQANQLEEGLKYDLIKRLDLKTIGNDIKSFESRLKQLEELFNENIKVSCAELISNEELGKLNQIEEFVEGIQDQLSDVNDAFRLLSEDNKEAVKCAKILQKSQNMLENFKGLESQMNKIQRKIIKNCNIKLELEEN</sequence>
<proteinExistence type="predicted"/>
<protein>
    <submittedName>
        <fullName evidence="1">CSON002577 protein</fullName>
    </submittedName>
</protein>